<gene>
    <name evidence="11" type="ORF">HETIRDRAFT_61042</name>
</gene>
<evidence type="ECO:0000256" key="8">
    <source>
        <dbReference type="RuleBase" id="RU361142"/>
    </source>
</evidence>
<sequence>MLHSLCSLLLLGFAALAQGRSSTGNSVLVVLQPSLKREDFSIFFGGLKKQGYDLTFRAPMDETPRLIQDDIPSFAHVILFAPDTKTFAQDITPQSLITLLSSKTNLLIALSPKQSLFTSLASEFSLILPPPGTPLVSHFPERSTNVTTIPIPVPPHPILTPQTAPIWFSGVPHAFGNNPLLFPVLKAPAESFAADSTADSAADTLVEAAEKGGEGFWAGSALGVVTGFQTRDGSRAMWAGGVELFSNEFTTKEISKGVKSGNEQFAKDITAWTFQEKLVLRIDSTAHHLLNETEPREHYTIKDQIVYDAYVSQYSAETSTWEPYSGLTDLQLEFTMLDPHIRTALPAVPGVPGKYSVTFRAPDRHGVFKFVVDFKRHGWTFLASSTTVPVVPPRHDGYPRFLSAAWPYYAGAISTSVGFLLFSALWLAGDDRSAKKGSAKTE</sequence>
<evidence type="ECO:0000313" key="12">
    <source>
        <dbReference type="Proteomes" id="UP000030671"/>
    </source>
</evidence>
<dbReference type="RefSeq" id="XP_009541862.1">
    <property type="nucleotide sequence ID" value="XM_009543567.1"/>
</dbReference>
<dbReference type="InParanoid" id="W4KHJ5"/>
<dbReference type="EMBL" id="KI925455">
    <property type="protein sequence ID" value="ETW85302.1"/>
    <property type="molecule type" value="Genomic_DNA"/>
</dbReference>
<feature type="signal peptide" evidence="8">
    <location>
        <begin position="1"/>
        <end position="19"/>
    </location>
</feature>
<dbReference type="PANTHER" id="PTHR10830">
    <property type="entry name" value="DOLICHYL-DIPHOSPHOOLIGOSACCHARIDE--PROTEIN GLYCOSYLTRANSFERASE 48 KDA SUBUNIT"/>
    <property type="match status" value="1"/>
</dbReference>
<keyword evidence="4 8" id="KW-0812">Transmembrane</keyword>
<dbReference type="InterPro" id="IPR055459">
    <property type="entry name" value="OST48_MD"/>
</dbReference>
<evidence type="ECO:0000256" key="3">
    <source>
        <dbReference type="ARBA" id="ARBA00008743"/>
    </source>
</evidence>
<dbReference type="Proteomes" id="UP000030671">
    <property type="component" value="Unassembled WGS sequence"/>
</dbReference>
<dbReference type="HOGENOM" id="CLU_031804_1_1_1"/>
<feature type="transmembrane region" description="Helical" evidence="8">
    <location>
        <begin position="406"/>
        <end position="428"/>
    </location>
</feature>
<dbReference type="GO" id="GO:0018279">
    <property type="term" value="P:protein N-linked glycosylation via asparagine"/>
    <property type="evidence" value="ECO:0007669"/>
    <property type="project" value="UniProtKB-UniRule"/>
</dbReference>
<dbReference type="Pfam" id="PF03345">
    <property type="entry name" value="OST48_N"/>
    <property type="match status" value="1"/>
</dbReference>
<evidence type="ECO:0000256" key="1">
    <source>
        <dbReference type="ARBA" id="ARBA00004479"/>
    </source>
</evidence>
<feature type="domain" description="OST48 N-terminal" evidence="9">
    <location>
        <begin position="27"/>
        <end position="273"/>
    </location>
</feature>
<accession>W4KHJ5</accession>
<evidence type="ECO:0000259" key="9">
    <source>
        <dbReference type="Pfam" id="PF03345"/>
    </source>
</evidence>
<dbReference type="eggNOG" id="KOG2754">
    <property type="taxonomic scope" value="Eukaryota"/>
</dbReference>
<keyword evidence="5 8" id="KW-0256">Endoplasmic reticulum</keyword>
<dbReference type="STRING" id="747525.W4KHJ5"/>
<dbReference type="FunCoup" id="W4KHJ5">
    <property type="interactions" value="529"/>
</dbReference>
<comment type="subunit">
    <text evidence="8">Component of the oligosaccharyltransferase (OST) complex.</text>
</comment>
<evidence type="ECO:0000256" key="5">
    <source>
        <dbReference type="ARBA" id="ARBA00022824"/>
    </source>
</evidence>
<comment type="function">
    <text evidence="8">Subunit of the oligosaccharyl transferase (OST) complex that catalyzes the initial transfer of a defined glycan (Glc(3)Man(9)GlcNAc(2) in eukaryotes) from the lipid carrier dolichol-pyrophosphate to an asparagine residue within an Asn-X-Ser/Thr consensus motif in nascent polypeptide chains, the first step in protein N-glycosylation. N-glycosylation occurs cotranslationally and the complex associates with the Sec61 complex at the channel-forming translocon complex that mediates protein translocation across the endoplasmic reticulum (ER).</text>
</comment>
<feature type="domain" description="OST48 middle" evidence="10">
    <location>
        <begin position="287"/>
        <end position="428"/>
    </location>
</feature>
<dbReference type="InterPro" id="IPR055457">
    <property type="entry name" value="OST48_N"/>
</dbReference>
<keyword evidence="6 8" id="KW-1133">Transmembrane helix</keyword>
<evidence type="ECO:0000256" key="2">
    <source>
        <dbReference type="ARBA" id="ARBA00004922"/>
    </source>
</evidence>
<dbReference type="OrthoDB" id="29105at2759"/>
<keyword evidence="12" id="KW-1185">Reference proteome</keyword>
<evidence type="ECO:0000259" key="10">
    <source>
        <dbReference type="Pfam" id="PF23358"/>
    </source>
</evidence>
<organism evidence="11 12">
    <name type="scientific">Heterobasidion irregulare (strain TC 32-1)</name>
    <dbReference type="NCBI Taxonomy" id="747525"/>
    <lineage>
        <taxon>Eukaryota</taxon>
        <taxon>Fungi</taxon>
        <taxon>Dikarya</taxon>
        <taxon>Basidiomycota</taxon>
        <taxon>Agaricomycotina</taxon>
        <taxon>Agaricomycetes</taxon>
        <taxon>Russulales</taxon>
        <taxon>Bondarzewiaceae</taxon>
        <taxon>Heterobasidion</taxon>
        <taxon>Heterobasidion annosum species complex</taxon>
    </lineage>
</organism>
<keyword evidence="7 8" id="KW-0472">Membrane</keyword>
<evidence type="ECO:0000313" key="11">
    <source>
        <dbReference type="EMBL" id="ETW85302.1"/>
    </source>
</evidence>
<reference evidence="11 12" key="1">
    <citation type="journal article" date="2012" name="New Phytol.">
        <title>Insight into trade-off between wood decay and parasitism from the genome of a fungal forest pathogen.</title>
        <authorList>
            <person name="Olson A."/>
            <person name="Aerts A."/>
            <person name="Asiegbu F."/>
            <person name="Belbahri L."/>
            <person name="Bouzid O."/>
            <person name="Broberg A."/>
            <person name="Canback B."/>
            <person name="Coutinho P.M."/>
            <person name="Cullen D."/>
            <person name="Dalman K."/>
            <person name="Deflorio G."/>
            <person name="van Diepen L.T."/>
            <person name="Dunand C."/>
            <person name="Duplessis S."/>
            <person name="Durling M."/>
            <person name="Gonthier P."/>
            <person name="Grimwood J."/>
            <person name="Fossdal C.G."/>
            <person name="Hansson D."/>
            <person name="Henrissat B."/>
            <person name="Hietala A."/>
            <person name="Himmelstrand K."/>
            <person name="Hoffmeister D."/>
            <person name="Hogberg N."/>
            <person name="James T.Y."/>
            <person name="Karlsson M."/>
            <person name="Kohler A."/>
            <person name="Kues U."/>
            <person name="Lee Y.H."/>
            <person name="Lin Y.C."/>
            <person name="Lind M."/>
            <person name="Lindquist E."/>
            <person name="Lombard V."/>
            <person name="Lucas S."/>
            <person name="Lunden K."/>
            <person name="Morin E."/>
            <person name="Murat C."/>
            <person name="Park J."/>
            <person name="Raffaello T."/>
            <person name="Rouze P."/>
            <person name="Salamov A."/>
            <person name="Schmutz J."/>
            <person name="Solheim H."/>
            <person name="Stahlberg J."/>
            <person name="Velez H."/>
            <person name="de Vries R.P."/>
            <person name="Wiebenga A."/>
            <person name="Woodward S."/>
            <person name="Yakovlev I."/>
            <person name="Garbelotto M."/>
            <person name="Martin F."/>
            <person name="Grigoriev I.V."/>
            <person name="Stenlid J."/>
        </authorList>
    </citation>
    <scope>NUCLEOTIDE SEQUENCE [LARGE SCALE GENOMIC DNA]</scope>
    <source>
        <strain evidence="11 12">TC 32-1</strain>
    </source>
</reference>
<feature type="chain" id="PRO_5005150334" description="Dolichyl-diphosphooligosaccharide--protein glycosyltransferase subunit WBP1" evidence="8">
    <location>
        <begin position="20"/>
        <end position="442"/>
    </location>
</feature>
<comment type="similarity">
    <text evidence="3 8">Belongs to the DDOST 48 kDa subunit family.</text>
</comment>
<dbReference type="InterPro" id="IPR005013">
    <property type="entry name" value="DDOST_48_kDa_subunit"/>
</dbReference>
<comment type="subcellular location">
    <subcellularLocation>
        <location evidence="8">Endoplasmic reticulum membrane</location>
        <topology evidence="8">Single-pass type I membrane protein</topology>
    </subcellularLocation>
    <subcellularLocation>
        <location evidence="1">Membrane</location>
        <topology evidence="1">Single-pass type I membrane protein</topology>
    </subcellularLocation>
</comment>
<dbReference type="KEGG" id="hir:HETIRDRAFT_61042"/>
<name>W4KHJ5_HETIT</name>
<dbReference type="PANTHER" id="PTHR10830:SF0">
    <property type="entry name" value="DOLICHYL-DIPHOSPHOOLIGOSACCHARIDE--PROTEIN GLYCOSYLTRANSFERASE 48 KDA SUBUNIT"/>
    <property type="match status" value="1"/>
</dbReference>
<proteinExistence type="inferred from homology"/>
<dbReference type="AlphaFoldDB" id="W4KHJ5"/>
<protein>
    <recommendedName>
        <fullName evidence="8">Dolichyl-diphosphooligosaccharide--protein glycosyltransferase subunit WBP1</fullName>
        <shortName evidence="8">Oligosaccharyl transferase subunit WBP1</shortName>
    </recommendedName>
</protein>
<dbReference type="GeneID" id="20678531"/>
<evidence type="ECO:0000256" key="6">
    <source>
        <dbReference type="ARBA" id="ARBA00022989"/>
    </source>
</evidence>
<keyword evidence="8" id="KW-0732">Signal</keyword>
<dbReference type="Pfam" id="PF23358">
    <property type="entry name" value="OST48_MD"/>
    <property type="match status" value="1"/>
</dbReference>
<comment type="pathway">
    <text evidence="2 8">Protein modification; protein glycosylation.</text>
</comment>
<evidence type="ECO:0000256" key="4">
    <source>
        <dbReference type="ARBA" id="ARBA00022692"/>
    </source>
</evidence>
<dbReference type="UniPathway" id="UPA00378"/>
<dbReference type="GO" id="GO:0008250">
    <property type="term" value="C:oligosaccharyltransferase complex"/>
    <property type="evidence" value="ECO:0007669"/>
    <property type="project" value="TreeGrafter"/>
</dbReference>
<evidence type="ECO:0000256" key="7">
    <source>
        <dbReference type="ARBA" id="ARBA00023136"/>
    </source>
</evidence>